<dbReference type="EMBL" id="VCPD01000003">
    <property type="protein sequence ID" value="TMV07659.1"/>
    <property type="molecule type" value="Genomic_DNA"/>
</dbReference>
<comment type="caution">
    <text evidence="1">The sequence shown here is derived from an EMBL/GenBank/DDBJ whole genome shotgun (WGS) entry which is preliminary data.</text>
</comment>
<evidence type="ECO:0000313" key="1">
    <source>
        <dbReference type="EMBL" id="TMV07659.1"/>
    </source>
</evidence>
<organism evidence="1 2">
    <name type="scientific">Ruegeria sediminis</name>
    <dbReference type="NCBI Taxonomy" id="2583820"/>
    <lineage>
        <taxon>Bacteria</taxon>
        <taxon>Pseudomonadati</taxon>
        <taxon>Pseudomonadota</taxon>
        <taxon>Alphaproteobacteria</taxon>
        <taxon>Rhodobacterales</taxon>
        <taxon>Roseobacteraceae</taxon>
        <taxon>Ruegeria</taxon>
    </lineage>
</organism>
<gene>
    <name evidence="1" type="ORF">FGK63_09325</name>
</gene>
<evidence type="ECO:0000313" key="2">
    <source>
        <dbReference type="Proteomes" id="UP001193035"/>
    </source>
</evidence>
<evidence type="ECO:0008006" key="3">
    <source>
        <dbReference type="Google" id="ProtNLM"/>
    </source>
</evidence>
<proteinExistence type="predicted"/>
<accession>A0ABY2WXR6</accession>
<dbReference type="RefSeq" id="WP_138841485.1">
    <property type="nucleotide sequence ID" value="NZ_VCPD01000003.1"/>
</dbReference>
<protein>
    <recommendedName>
        <fullName evidence="3">Surface antigen domain-containing protein</fullName>
    </recommendedName>
</protein>
<keyword evidence="2" id="KW-1185">Reference proteome</keyword>
<sequence length="118" mass="12738">MKAWVCTVLVTAALFFSGSEGQAKPLSRMVAELGLSPADFEMQNAAAASLFAKGRPLVGQEASWSNPDTGSKGTVRVREMQEDCAHLQHFVVSGKTGQTREIRTRRCLDAGGNWILTP</sequence>
<dbReference type="Proteomes" id="UP001193035">
    <property type="component" value="Unassembled WGS sequence"/>
</dbReference>
<name>A0ABY2WXR6_9RHOB</name>
<reference evidence="1 2" key="1">
    <citation type="submission" date="2019-05" db="EMBL/GenBank/DDBJ databases">
        <title>Ruegeria sp. nov., isolated from tidal flat.</title>
        <authorList>
            <person name="Kim W."/>
        </authorList>
    </citation>
    <scope>NUCLEOTIDE SEQUENCE [LARGE SCALE GENOMIC DNA]</scope>
    <source>
        <strain evidence="1 2">CAU 1488</strain>
    </source>
</reference>